<dbReference type="EC" id="2.7.11.-" evidence="10"/>
<evidence type="ECO:0000313" key="12">
    <source>
        <dbReference type="EMBL" id="KAK2160071.1"/>
    </source>
</evidence>
<evidence type="ECO:0000256" key="9">
    <source>
        <dbReference type="ARBA" id="ARBA00048201"/>
    </source>
</evidence>
<feature type="domain" description="Histidine kinase" evidence="11">
    <location>
        <begin position="268"/>
        <end position="411"/>
    </location>
</feature>
<evidence type="ECO:0000256" key="7">
    <source>
        <dbReference type="ARBA" id="ARBA00022946"/>
    </source>
</evidence>
<evidence type="ECO:0000256" key="8">
    <source>
        <dbReference type="ARBA" id="ARBA00023128"/>
    </source>
</evidence>
<evidence type="ECO:0000256" key="10">
    <source>
        <dbReference type="RuleBase" id="RU366032"/>
    </source>
</evidence>
<comment type="caution">
    <text evidence="12">The sequence shown here is derived from an EMBL/GenBank/DDBJ whole genome shotgun (WGS) entry which is preliminary data.</text>
</comment>
<keyword evidence="6 10" id="KW-0067">ATP-binding</keyword>
<dbReference type="SUPFAM" id="SSF69012">
    <property type="entry name" value="alpha-ketoacid dehydrogenase kinase, N-terminal domain"/>
    <property type="match status" value="1"/>
</dbReference>
<evidence type="ECO:0000313" key="13">
    <source>
        <dbReference type="Proteomes" id="UP001208570"/>
    </source>
</evidence>
<keyword evidence="7" id="KW-0809">Transit peptide</keyword>
<reference evidence="12" key="1">
    <citation type="journal article" date="2023" name="Mol. Biol. Evol.">
        <title>Third-Generation Sequencing Reveals the Adaptive Role of the Epigenome in Three Deep-Sea Polychaetes.</title>
        <authorList>
            <person name="Perez M."/>
            <person name="Aroh O."/>
            <person name="Sun Y."/>
            <person name="Lan Y."/>
            <person name="Juniper S.K."/>
            <person name="Young C.R."/>
            <person name="Angers B."/>
            <person name="Qian P.Y."/>
        </authorList>
    </citation>
    <scope>NUCLEOTIDE SEQUENCE</scope>
    <source>
        <strain evidence="12">P08H-3</strain>
    </source>
</reference>
<dbReference type="PANTHER" id="PTHR11947:SF3">
    <property type="entry name" value="[PYRUVATE DEHYDROGENASE (ACETYL-TRANSFERRING)] KINASE, MITOCHONDRIAL"/>
    <property type="match status" value="1"/>
</dbReference>
<evidence type="ECO:0000256" key="5">
    <source>
        <dbReference type="ARBA" id="ARBA00022777"/>
    </source>
</evidence>
<evidence type="ECO:0000256" key="2">
    <source>
        <dbReference type="ARBA" id="ARBA00006155"/>
    </source>
</evidence>
<sequence length="479" mass="55064">MRFTVSLSQLRKVVTDVNITDAVQHYAQFIPQAMSLDKFVCFERLREKKVAMILRKLCVIKRRTECHYHYPLAVVRLICYKACPKTSFMFLRKELPVRLANIMSEFNSLPTPLKQVDSVKLVRGWYEETFVDLLEFESLESSQVTDTHLLRFAEQLDIIRNRHSRVVETMAEGIKEFKEQSRYDSFMDSIIQYFLDRFYMNRISIRTLIHQHILLFHPLSSKNKNQNAAIVGGIDQETDVLAIAEDAYDNARFLCEQYYMASPDCQFKSLNILAENQDELITMTYIPTHLYHILFELFKNALRAVVEFHQDSDTIPPIDVMICKGGDDVTIKMSDQGGGIPRDRTELLFNYMYSTAPRPPNPQAASTTPLAGYGYGLPLSRLYAKYMRGSLWLSSVEGYGTDAFVYLKVDPKEASENLPLYNKTSHNKYSQSVPVGDWSDSTVRTCPQDSHINNVNGASLSKRSYCTRANGPPRTTYRS</sequence>
<evidence type="ECO:0000259" key="11">
    <source>
        <dbReference type="PROSITE" id="PS50109"/>
    </source>
</evidence>
<dbReference type="AlphaFoldDB" id="A0AAD9JWE4"/>
<dbReference type="InterPro" id="IPR039028">
    <property type="entry name" value="BCKD/PDK"/>
</dbReference>
<dbReference type="GO" id="GO:0005759">
    <property type="term" value="C:mitochondrial matrix"/>
    <property type="evidence" value="ECO:0007669"/>
    <property type="project" value="UniProtKB-SubCell"/>
</dbReference>
<comment type="subcellular location">
    <subcellularLocation>
        <location evidence="1 10">Mitochondrion matrix</location>
    </subcellularLocation>
</comment>
<dbReference type="Gene3D" id="1.20.140.20">
    <property type="entry name" value="Alpha-ketoacid/pyruvate dehydrogenase kinase, N-terminal domain"/>
    <property type="match status" value="1"/>
</dbReference>
<organism evidence="12 13">
    <name type="scientific">Paralvinella palmiformis</name>
    <dbReference type="NCBI Taxonomy" id="53620"/>
    <lineage>
        <taxon>Eukaryota</taxon>
        <taxon>Metazoa</taxon>
        <taxon>Spiralia</taxon>
        <taxon>Lophotrochozoa</taxon>
        <taxon>Annelida</taxon>
        <taxon>Polychaeta</taxon>
        <taxon>Sedentaria</taxon>
        <taxon>Canalipalpata</taxon>
        <taxon>Terebellida</taxon>
        <taxon>Terebelliformia</taxon>
        <taxon>Alvinellidae</taxon>
        <taxon>Paralvinella</taxon>
    </lineage>
</organism>
<keyword evidence="5 10" id="KW-0418">Kinase</keyword>
<protein>
    <recommendedName>
        <fullName evidence="10">Protein-serine/threonine kinase</fullName>
        <ecNumber evidence="10">2.7.11.-</ecNumber>
    </recommendedName>
</protein>
<dbReference type="Pfam" id="PF02518">
    <property type="entry name" value="HATPase_c"/>
    <property type="match status" value="1"/>
</dbReference>
<dbReference type="PANTHER" id="PTHR11947">
    <property type="entry name" value="PYRUVATE DEHYDROGENASE KINASE"/>
    <property type="match status" value="1"/>
</dbReference>
<dbReference type="InterPro" id="IPR018955">
    <property type="entry name" value="BCDHK/PDK_N"/>
</dbReference>
<evidence type="ECO:0000256" key="6">
    <source>
        <dbReference type="ARBA" id="ARBA00022840"/>
    </source>
</evidence>
<dbReference type="GO" id="GO:0004740">
    <property type="term" value="F:pyruvate dehydrogenase (acetyl-transferring) kinase activity"/>
    <property type="evidence" value="ECO:0007669"/>
    <property type="project" value="UniProtKB-EC"/>
</dbReference>
<comment type="similarity">
    <text evidence="2 10">Belongs to the PDK/BCKDK protein kinase family.</text>
</comment>
<dbReference type="Proteomes" id="UP001208570">
    <property type="component" value="Unassembled WGS sequence"/>
</dbReference>
<dbReference type="SMART" id="SM00387">
    <property type="entry name" value="HATPase_c"/>
    <property type="match status" value="1"/>
</dbReference>
<dbReference type="InterPro" id="IPR005467">
    <property type="entry name" value="His_kinase_dom"/>
</dbReference>
<evidence type="ECO:0000256" key="1">
    <source>
        <dbReference type="ARBA" id="ARBA00004305"/>
    </source>
</evidence>
<comment type="catalytic activity">
    <reaction evidence="9">
        <text>L-seryl-[pyruvate dehydrogenase E1 alpha subunit] + ATP = O-phospho-L-seryl-[pyruvate dehydrogenase E1 alpha subunit] + ADP + H(+)</text>
        <dbReference type="Rhea" id="RHEA:23052"/>
        <dbReference type="Rhea" id="RHEA-COMP:13689"/>
        <dbReference type="Rhea" id="RHEA-COMP:13690"/>
        <dbReference type="ChEBI" id="CHEBI:15378"/>
        <dbReference type="ChEBI" id="CHEBI:29999"/>
        <dbReference type="ChEBI" id="CHEBI:30616"/>
        <dbReference type="ChEBI" id="CHEBI:83421"/>
        <dbReference type="ChEBI" id="CHEBI:456216"/>
        <dbReference type="EC" id="2.7.11.2"/>
    </reaction>
</comment>
<dbReference type="GO" id="GO:0010906">
    <property type="term" value="P:regulation of glucose metabolic process"/>
    <property type="evidence" value="ECO:0007669"/>
    <property type="project" value="TreeGrafter"/>
</dbReference>
<evidence type="ECO:0000256" key="4">
    <source>
        <dbReference type="ARBA" id="ARBA00022741"/>
    </source>
</evidence>
<dbReference type="InterPro" id="IPR003594">
    <property type="entry name" value="HATPase_dom"/>
</dbReference>
<dbReference type="SUPFAM" id="SSF55874">
    <property type="entry name" value="ATPase domain of HSP90 chaperone/DNA topoisomerase II/histidine kinase"/>
    <property type="match status" value="1"/>
</dbReference>
<dbReference type="FunFam" id="3.30.565.10:FF:000007">
    <property type="entry name" value="Mitochondrial pyruvate dehydrogenase kinase isoform 2"/>
    <property type="match status" value="1"/>
</dbReference>
<proteinExistence type="inferred from homology"/>
<dbReference type="Gene3D" id="3.30.565.10">
    <property type="entry name" value="Histidine kinase-like ATPase, C-terminal domain"/>
    <property type="match status" value="1"/>
</dbReference>
<keyword evidence="8 10" id="KW-0496">Mitochondrion</keyword>
<name>A0AAD9JWE4_9ANNE</name>
<keyword evidence="3 10" id="KW-0808">Transferase</keyword>
<dbReference type="InterPro" id="IPR036784">
    <property type="entry name" value="AK/P_DHK_N_sf"/>
</dbReference>
<dbReference type="Pfam" id="PF10436">
    <property type="entry name" value="BCDHK_Adom3"/>
    <property type="match status" value="1"/>
</dbReference>
<dbReference type="InterPro" id="IPR036890">
    <property type="entry name" value="HATPase_C_sf"/>
</dbReference>
<keyword evidence="4 10" id="KW-0547">Nucleotide-binding</keyword>
<keyword evidence="13" id="KW-1185">Reference proteome</keyword>
<dbReference type="CDD" id="cd16929">
    <property type="entry name" value="HATPase_PDK-like"/>
    <property type="match status" value="1"/>
</dbReference>
<evidence type="ECO:0000256" key="3">
    <source>
        <dbReference type="ARBA" id="ARBA00022679"/>
    </source>
</evidence>
<gene>
    <name evidence="12" type="ORF">LSH36_141g10067</name>
</gene>
<accession>A0AAD9JWE4</accession>
<dbReference type="EMBL" id="JAODUP010000141">
    <property type="protein sequence ID" value="KAK2160071.1"/>
    <property type="molecule type" value="Genomic_DNA"/>
</dbReference>
<dbReference type="GO" id="GO:0005524">
    <property type="term" value="F:ATP binding"/>
    <property type="evidence" value="ECO:0007669"/>
    <property type="project" value="UniProtKB-UniRule"/>
</dbReference>
<dbReference type="PROSITE" id="PS50109">
    <property type="entry name" value="HIS_KIN"/>
    <property type="match status" value="1"/>
</dbReference>